<evidence type="ECO:0000313" key="1">
    <source>
        <dbReference type="EMBL" id="AIY42544.1"/>
    </source>
</evidence>
<dbReference type="Proteomes" id="UP000030302">
    <property type="component" value="Chromosome"/>
</dbReference>
<sequence>MIIFDKTELGRTEIATRGQTVAPRLRTLLLLVDGKTGNDELLRKVAGLGLNQEHLDELLQAGLIQVSGGDVSDAAAPAVVVAPAAAPTVAPPPVAAKSAVPVAPTAPTAPVPPEQILPPGQTQFEAIYHFYNDTIKSMIGLRGYGLQLKVERASSVQDFRELRQAYLEAVLKSKGEEIARSLRGRLDQLLYLGERQ</sequence>
<dbReference type="RefSeq" id="WP_038490917.1">
    <property type="nucleotide sequence ID" value="NZ_CP009962.1"/>
</dbReference>
<protein>
    <submittedName>
        <fullName evidence="1">Putative proline-rich protein</fullName>
    </submittedName>
</protein>
<dbReference type="AlphaFoldDB" id="A0A0A1FFU0"/>
<keyword evidence="2" id="KW-1185">Reference proteome</keyword>
<dbReference type="STRING" id="279058.LT85_3386"/>
<accession>A0A0A1FFU0</accession>
<dbReference type="HOGENOM" id="CLU_117104_0_0_4"/>
<proteinExistence type="predicted"/>
<dbReference type="KEGG" id="care:LT85_3386"/>
<reference evidence="2" key="1">
    <citation type="journal article" date="2014" name="Soil Biol. Biochem.">
        <title>Structure and function of bacterial communities in ageing soils: Insights from the Mendocino ecological staircase.</title>
        <authorList>
            <person name="Uroz S."/>
            <person name="Tech J.J."/>
            <person name="Sawaya N.A."/>
            <person name="Frey-Klett P."/>
            <person name="Leveau J.H.J."/>
        </authorList>
    </citation>
    <scope>NUCLEOTIDE SEQUENCE [LARGE SCALE GENOMIC DNA]</scope>
    <source>
        <strain evidence="2">Cal35</strain>
    </source>
</reference>
<dbReference type="OrthoDB" id="8588059at2"/>
<gene>
    <name evidence="1" type="ORF">LT85_3386</name>
</gene>
<name>A0A0A1FFU0_9BURK</name>
<organism evidence="1 2">
    <name type="scientific">Collimonas arenae</name>
    <dbReference type="NCBI Taxonomy" id="279058"/>
    <lineage>
        <taxon>Bacteria</taxon>
        <taxon>Pseudomonadati</taxon>
        <taxon>Pseudomonadota</taxon>
        <taxon>Betaproteobacteria</taxon>
        <taxon>Burkholderiales</taxon>
        <taxon>Oxalobacteraceae</taxon>
        <taxon>Collimonas</taxon>
    </lineage>
</organism>
<dbReference type="EMBL" id="CP009962">
    <property type="protein sequence ID" value="AIY42544.1"/>
    <property type="molecule type" value="Genomic_DNA"/>
</dbReference>
<evidence type="ECO:0000313" key="2">
    <source>
        <dbReference type="Proteomes" id="UP000030302"/>
    </source>
</evidence>